<keyword evidence="1" id="KW-1133">Transmembrane helix</keyword>
<dbReference type="KEGG" id="agv:OJF2_32060"/>
<feature type="transmembrane region" description="Helical" evidence="1">
    <location>
        <begin position="33"/>
        <end position="56"/>
    </location>
</feature>
<keyword evidence="1" id="KW-0812">Transmembrane</keyword>
<keyword evidence="3" id="KW-1185">Reference proteome</keyword>
<keyword evidence="1" id="KW-0472">Membrane</keyword>
<dbReference type="AlphaFoldDB" id="A0A5B9W3L0"/>
<protein>
    <submittedName>
        <fullName evidence="2">Uncharacterized protein</fullName>
    </submittedName>
</protein>
<name>A0A5B9W3L0_9BACT</name>
<feature type="transmembrane region" description="Helical" evidence="1">
    <location>
        <begin position="7"/>
        <end position="27"/>
    </location>
</feature>
<feature type="transmembrane region" description="Helical" evidence="1">
    <location>
        <begin position="77"/>
        <end position="103"/>
    </location>
</feature>
<gene>
    <name evidence="2" type="ORF">OJF2_32060</name>
</gene>
<proteinExistence type="predicted"/>
<organism evidence="2 3">
    <name type="scientific">Aquisphaera giovannonii</name>
    <dbReference type="NCBI Taxonomy" id="406548"/>
    <lineage>
        <taxon>Bacteria</taxon>
        <taxon>Pseudomonadati</taxon>
        <taxon>Planctomycetota</taxon>
        <taxon>Planctomycetia</taxon>
        <taxon>Isosphaerales</taxon>
        <taxon>Isosphaeraceae</taxon>
        <taxon>Aquisphaera</taxon>
    </lineage>
</organism>
<evidence type="ECO:0000256" key="1">
    <source>
        <dbReference type="SAM" id="Phobius"/>
    </source>
</evidence>
<evidence type="ECO:0000313" key="2">
    <source>
        <dbReference type="EMBL" id="QEH34665.1"/>
    </source>
</evidence>
<accession>A0A5B9W3L0</accession>
<dbReference type="Proteomes" id="UP000324233">
    <property type="component" value="Chromosome"/>
</dbReference>
<dbReference type="RefSeq" id="WP_148594554.1">
    <property type="nucleotide sequence ID" value="NZ_CP042997.1"/>
</dbReference>
<reference evidence="2 3" key="1">
    <citation type="submission" date="2019-08" db="EMBL/GenBank/DDBJ databases">
        <title>Deep-cultivation of Planctomycetes and their phenomic and genomic characterization uncovers novel biology.</title>
        <authorList>
            <person name="Wiegand S."/>
            <person name="Jogler M."/>
            <person name="Boedeker C."/>
            <person name="Pinto D."/>
            <person name="Vollmers J."/>
            <person name="Rivas-Marin E."/>
            <person name="Kohn T."/>
            <person name="Peeters S.H."/>
            <person name="Heuer A."/>
            <person name="Rast P."/>
            <person name="Oberbeckmann S."/>
            <person name="Bunk B."/>
            <person name="Jeske O."/>
            <person name="Meyerdierks A."/>
            <person name="Storesund J.E."/>
            <person name="Kallscheuer N."/>
            <person name="Luecker S."/>
            <person name="Lage O.M."/>
            <person name="Pohl T."/>
            <person name="Merkel B.J."/>
            <person name="Hornburger P."/>
            <person name="Mueller R.-W."/>
            <person name="Bruemmer F."/>
            <person name="Labrenz M."/>
            <person name="Spormann A.M."/>
            <person name="Op den Camp H."/>
            <person name="Overmann J."/>
            <person name="Amann R."/>
            <person name="Jetten M.S.M."/>
            <person name="Mascher T."/>
            <person name="Medema M.H."/>
            <person name="Devos D.P."/>
            <person name="Kaster A.-K."/>
            <person name="Ovreas L."/>
            <person name="Rohde M."/>
            <person name="Galperin M.Y."/>
            <person name="Jogler C."/>
        </authorList>
    </citation>
    <scope>NUCLEOTIDE SEQUENCE [LARGE SCALE GENOMIC DNA]</scope>
    <source>
        <strain evidence="2 3">OJF2</strain>
    </source>
</reference>
<evidence type="ECO:0000313" key="3">
    <source>
        <dbReference type="Proteomes" id="UP000324233"/>
    </source>
</evidence>
<sequence length="104" mass="12131">MLSFFDVYYVAIKAFFFYGLLTAIVKFENLQKSWLLIALIYAGGAAFLSWVWLVAAGRVPFPEWQRWALMNAGISLVYFRLITWFDEGVLFWTLLLLGMAVVWF</sequence>
<dbReference type="EMBL" id="CP042997">
    <property type="protein sequence ID" value="QEH34665.1"/>
    <property type="molecule type" value="Genomic_DNA"/>
</dbReference>